<reference evidence="6 7" key="2">
    <citation type="submission" date="2022-06" db="EMBL/GenBank/DDBJ databases">
        <title>Genomic Encyclopedia of Type Strains, Phase I: the one thousand microbial genomes (KMG-I) project.</title>
        <authorList>
            <person name="Kyrpides N."/>
        </authorList>
    </citation>
    <scope>NUCLEOTIDE SEQUENCE [LARGE SCALE GENOMIC DNA]</scope>
    <source>
        <strain evidence="6 7">DSM 43889</strain>
    </source>
</reference>
<dbReference type="Pfam" id="PF00378">
    <property type="entry name" value="ECH_1"/>
    <property type="match status" value="1"/>
</dbReference>
<evidence type="ECO:0000256" key="5">
    <source>
        <dbReference type="SAM" id="MobiDB-lite"/>
    </source>
</evidence>
<dbReference type="InterPro" id="IPR018376">
    <property type="entry name" value="Enoyl-CoA_hyd/isom_CS"/>
</dbReference>
<evidence type="ECO:0000313" key="7">
    <source>
        <dbReference type="Proteomes" id="UP000791080"/>
    </source>
</evidence>
<name>A0ABT1JN71_ACTCY</name>
<organism evidence="6 7">
    <name type="scientific">Actinoalloteichus caeruleus DSM 43889</name>
    <dbReference type="NCBI Taxonomy" id="1120930"/>
    <lineage>
        <taxon>Bacteria</taxon>
        <taxon>Bacillati</taxon>
        <taxon>Actinomycetota</taxon>
        <taxon>Actinomycetes</taxon>
        <taxon>Pseudonocardiales</taxon>
        <taxon>Pseudonocardiaceae</taxon>
        <taxon>Actinoalloteichus</taxon>
        <taxon>Actinoalloteichus cyanogriseus</taxon>
    </lineage>
</organism>
<keyword evidence="2" id="KW-0443">Lipid metabolism</keyword>
<comment type="caution">
    <text evidence="6">The sequence shown here is derived from an EMBL/GenBank/DDBJ whole genome shotgun (WGS) entry which is preliminary data.</text>
</comment>
<dbReference type="PANTHER" id="PTHR11941">
    <property type="entry name" value="ENOYL-COA HYDRATASE-RELATED"/>
    <property type="match status" value="1"/>
</dbReference>
<evidence type="ECO:0000256" key="4">
    <source>
        <dbReference type="RuleBase" id="RU003707"/>
    </source>
</evidence>
<dbReference type="EMBL" id="AUBJ02000001">
    <property type="protein sequence ID" value="MCP2333797.1"/>
    <property type="molecule type" value="Genomic_DNA"/>
</dbReference>
<evidence type="ECO:0000256" key="3">
    <source>
        <dbReference type="ARBA" id="ARBA00023239"/>
    </source>
</evidence>
<feature type="region of interest" description="Disordered" evidence="5">
    <location>
        <begin position="235"/>
        <end position="262"/>
    </location>
</feature>
<keyword evidence="3" id="KW-0456">Lyase</keyword>
<dbReference type="CDD" id="cd06558">
    <property type="entry name" value="crotonase-like"/>
    <property type="match status" value="1"/>
</dbReference>
<accession>A0ABT1JN71</accession>
<comment type="similarity">
    <text evidence="1 4">Belongs to the enoyl-CoA hydratase/isomerase family.</text>
</comment>
<proteinExistence type="inferred from homology"/>
<sequence length="262" mass="28114">MTVDYQYENGIACLHLNRPHRLNAVVPELTEALIDGLRRAGGDGAAVVVVAGRGRAFCAGHDLREPTPEEDPLGTRARVDRLQDVTREIRRFPGPVIAAVHGYALGAGCEFALACDLVVAAEDASFGFPEVGVGLSVTGGISRLLPLAVGPMRAKEALMLGDRLDAETASGLGLVNRVVPAGTHEAAARELAERLRERPRTALALAKRVLDSGMDHTLEQAMSVELDHAVTTRFTSESDVGRQEFERRRADTGSDPGRVRHE</sequence>
<dbReference type="Proteomes" id="UP000791080">
    <property type="component" value="Unassembled WGS sequence"/>
</dbReference>
<dbReference type="RefSeq" id="WP_026419094.1">
    <property type="nucleotide sequence ID" value="NZ_AUBJ02000001.1"/>
</dbReference>
<dbReference type="PANTHER" id="PTHR11941:SF169">
    <property type="entry name" value="(7AS)-7A-METHYL-1,5-DIOXO-2,3,5,6,7,7A-HEXAHYDRO-1H-INDENE-CARBOXYL-COA HYDROLASE"/>
    <property type="match status" value="1"/>
</dbReference>
<gene>
    <name evidence="6" type="ORF">G443_004067</name>
</gene>
<evidence type="ECO:0000256" key="2">
    <source>
        <dbReference type="ARBA" id="ARBA00023098"/>
    </source>
</evidence>
<protein>
    <submittedName>
        <fullName evidence="6">Enoyl-CoA hydratase/carnithine racemase</fullName>
    </submittedName>
</protein>
<dbReference type="SUPFAM" id="SSF52096">
    <property type="entry name" value="ClpP/crotonase"/>
    <property type="match status" value="1"/>
</dbReference>
<dbReference type="Gene3D" id="3.90.226.10">
    <property type="entry name" value="2-enoyl-CoA Hydratase, Chain A, domain 1"/>
    <property type="match status" value="1"/>
</dbReference>
<keyword evidence="7" id="KW-1185">Reference proteome</keyword>
<dbReference type="InterPro" id="IPR029045">
    <property type="entry name" value="ClpP/crotonase-like_dom_sf"/>
</dbReference>
<evidence type="ECO:0000313" key="6">
    <source>
        <dbReference type="EMBL" id="MCP2333797.1"/>
    </source>
</evidence>
<feature type="compositionally biased region" description="Basic and acidic residues" evidence="5">
    <location>
        <begin position="239"/>
        <end position="262"/>
    </location>
</feature>
<dbReference type="PROSITE" id="PS00166">
    <property type="entry name" value="ENOYL_COA_HYDRATASE"/>
    <property type="match status" value="1"/>
</dbReference>
<dbReference type="InterPro" id="IPR001753">
    <property type="entry name" value="Enoyl-CoA_hydra/iso"/>
</dbReference>
<reference evidence="6 7" key="1">
    <citation type="submission" date="2013-07" db="EMBL/GenBank/DDBJ databases">
        <authorList>
            <consortium name="DOE Joint Genome Institute"/>
            <person name="Reeve W."/>
            <person name="Huntemann M."/>
            <person name="Han J."/>
            <person name="Chen A."/>
            <person name="Kyrpides N."/>
            <person name="Mavromatis K."/>
            <person name="Markowitz V."/>
            <person name="Palaniappan K."/>
            <person name="Ivanova N."/>
            <person name="Schaumberg A."/>
            <person name="Pati A."/>
            <person name="Liolios K."/>
            <person name="Nordberg H.P."/>
            <person name="Cantor M.N."/>
            <person name="Hua S.X."/>
            <person name="Woyke T."/>
        </authorList>
    </citation>
    <scope>NUCLEOTIDE SEQUENCE [LARGE SCALE GENOMIC DNA]</scope>
    <source>
        <strain evidence="6 7">DSM 43889</strain>
    </source>
</reference>
<evidence type="ECO:0000256" key="1">
    <source>
        <dbReference type="ARBA" id="ARBA00005254"/>
    </source>
</evidence>